<keyword evidence="6 12" id="KW-0472">Membrane</keyword>
<dbReference type="Pfam" id="PF02666">
    <property type="entry name" value="PS_Dcarbxylase"/>
    <property type="match status" value="1"/>
</dbReference>
<comment type="similarity">
    <text evidence="12">Belongs to the phosphatidylserine decarboxylase family. PSD-B subfamily. Eukaryotic type II sub-subfamily.</text>
</comment>
<keyword evidence="3 12" id="KW-0210">Decarboxylase</keyword>
<dbReference type="EC" id="4.1.1.65" evidence="12"/>
<comment type="catalytic activity">
    <reaction evidence="12">
        <text>a 1,2-diacyl-sn-glycero-3-phospho-L-serine + H(+) = a 1,2-diacyl-sn-glycero-3-phosphoethanolamine + CO2</text>
        <dbReference type="Rhea" id="RHEA:20828"/>
        <dbReference type="ChEBI" id="CHEBI:15378"/>
        <dbReference type="ChEBI" id="CHEBI:16526"/>
        <dbReference type="ChEBI" id="CHEBI:57262"/>
        <dbReference type="ChEBI" id="CHEBI:64612"/>
        <dbReference type="EC" id="4.1.1.65"/>
    </reaction>
</comment>
<evidence type="ECO:0000256" key="11">
    <source>
        <dbReference type="ARBA" id="ARBA00023317"/>
    </source>
</evidence>
<comment type="cofactor">
    <cofactor evidence="12">
        <name>pyruvate</name>
        <dbReference type="ChEBI" id="CHEBI:15361"/>
    </cofactor>
    <text evidence="12">Binds 1 pyruvoyl group covalently per subunit.</text>
</comment>
<feature type="domain" description="EF-hand" evidence="15">
    <location>
        <begin position="550"/>
        <end position="585"/>
    </location>
</feature>
<feature type="chain" id="PRO_5023409938" description="Phosphatidylserine decarboxylase 2 alpha chain" evidence="12">
    <location>
        <begin position="1106"/>
        <end position="1155"/>
    </location>
</feature>
<dbReference type="PROSITE" id="PS00018">
    <property type="entry name" value="EF_HAND_1"/>
    <property type="match status" value="1"/>
</dbReference>
<dbReference type="GO" id="GO:0005795">
    <property type="term" value="C:Golgi stack"/>
    <property type="evidence" value="ECO:0007669"/>
    <property type="project" value="UniProtKB-UniRule"/>
</dbReference>
<dbReference type="SUPFAM" id="SSF47473">
    <property type="entry name" value="EF-hand"/>
    <property type="match status" value="1"/>
</dbReference>
<protein>
    <recommendedName>
        <fullName evidence="12">Phosphatidylserine decarboxylase proenzyme 2</fullName>
        <ecNumber evidence="12">4.1.1.65</ecNumber>
    </recommendedName>
    <component>
        <recommendedName>
            <fullName evidence="12">Phosphatidylserine decarboxylase 2 beta chain</fullName>
        </recommendedName>
    </component>
    <component>
        <recommendedName>
            <fullName evidence="12">Phosphatidylserine decarboxylase 2 alpha chain</fullName>
        </recommendedName>
    </component>
</protein>
<dbReference type="InterPro" id="IPR033179">
    <property type="entry name" value="PSD_type2_pro"/>
</dbReference>
<dbReference type="Gene3D" id="1.10.238.10">
    <property type="entry name" value="EF-hand"/>
    <property type="match status" value="1"/>
</dbReference>
<feature type="compositionally biased region" description="Low complexity" evidence="13">
    <location>
        <begin position="329"/>
        <end position="338"/>
    </location>
</feature>
<dbReference type="CDD" id="cd04039">
    <property type="entry name" value="C2_PSD"/>
    <property type="match status" value="1"/>
</dbReference>
<dbReference type="EMBL" id="KV429174">
    <property type="protein sequence ID" value="KZT63548.1"/>
    <property type="molecule type" value="Genomic_DNA"/>
</dbReference>
<name>A0A165KT61_9APHY</name>
<dbReference type="AlphaFoldDB" id="A0A165KT61"/>
<dbReference type="SUPFAM" id="SSF49562">
    <property type="entry name" value="C2 domain (Calcium/lipid-binding domain, CaLB)"/>
    <property type="match status" value="2"/>
</dbReference>
<keyword evidence="9 12" id="KW-0456">Lyase</keyword>
<dbReference type="PANTHER" id="PTHR10067:SF17">
    <property type="entry name" value="PHOSPHATIDYLSERINE DECARBOXYLASE PROENZYME 2"/>
    <property type="match status" value="1"/>
</dbReference>
<organism evidence="16 17">
    <name type="scientific">Daedalea quercina L-15889</name>
    <dbReference type="NCBI Taxonomy" id="1314783"/>
    <lineage>
        <taxon>Eukaryota</taxon>
        <taxon>Fungi</taxon>
        <taxon>Dikarya</taxon>
        <taxon>Basidiomycota</taxon>
        <taxon>Agaricomycotina</taxon>
        <taxon>Agaricomycetes</taxon>
        <taxon>Polyporales</taxon>
        <taxon>Fomitopsis</taxon>
    </lineage>
</organism>
<dbReference type="GO" id="GO:0006646">
    <property type="term" value="P:phosphatidylethanolamine biosynthetic process"/>
    <property type="evidence" value="ECO:0007669"/>
    <property type="project" value="UniProtKB-UniRule"/>
</dbReference>
<dbReference type="InterPro" id="IPR000008">
    <property type="entry name" value="C2_dom"/>
</dbReference>
<feature type="region of interest" description="Disordered" evidence="13">
    <location>
        <begin position="670"/>
        <end position="762"/>
    </location>
</feature>
<dbReference type="UniPathway" id="UPA00558">
    <property type="reaction ID" value="UER00616"/>
</dbReference>
<feature type="compositionally biased region" description="Low complexity" evidence="13">
    <location>
        <begin position="741"/>
        <end position="758"/>
    </location>
</feature>
<feature type="compositionally biased region" description="Low complexity" evidence="13">
    <location>
        <begin position="268"/>
        <end position="295"/>
    </location>
</feature>
<evidence type="ECO:0000313" key="17">
    <source>
        <dbReference type="Proteomes" id="UP000076727"/>
    </source>
</evidence>
<evidence type="ECO:0000256" key="1">
    <source>
        <dbReference type="ARBA" id="ARBA00005189"/>
    </source>
</evidence>
<dbReference type="CDD" id="cd00030">
    <property type="entry name" value="C2"/>
    <property type="match status" value="1"/>
</dbReference>
<evidence type="ECO:0000313" key="16">
    <source>
        <dbReference type="EMBL" id="KZT63548.1"/>
    </source>
</evidence>
<dbReference type="InterPro" id="IPR035892">
    <property type="entry name" value="C2_domain_sf"/>
</dbReference>
<keyword evidence="17" id="KW-1185">Reference proteome</keyword>
<dbReference type="HAMAP" id="MF_00663">
    <property type="entry name" value="PS_decarb_PSD_B_type2"/>
    <property type="match status" value="1"/>
</dbReference>
<dbReference type="Proteomes" id="UP000076727">
    <property type="component" value="Unassembled WGS sequence"/>
</dbReference>
<dbReference type="Gene3D" id="2.60.40.150">
    <property type="entry name" value="C2 domain"/>
    <property type="match status" value="2"/>
</dbReference>
<feature type="domain" description="C2" evidence="14">
    <location>
        <begin position="383"/>
        <end position="501"/>
    </location>
</feature>
<dbReference type="Pfam" id="PF00168">
    <property type="entry name" value="C2"/>
    <property type="match status" value="2"/>
</dbReference>
<dbReference type="InterPro" id="IPR003817">
    <property type="entry name" value="PS_Dcarbxylase"/>
</dbReference>
<dbReference type="SMART" id="SM00239">
    <property type="entry name" value="C2"/>
    <property type="match status" value="2"/>
</dbReference>
<comment type="pathway">
    <text evidence="12">Phospholipid metabolism; phosphatidylethanolamine biosynthesis; phosphatidylethanolamine from CDP-diacylglycerol: step 2/2.</text>
</comment>
<comment type="subunit">
    <text evidence="12">Heterodimer of a large membrane-associated beta subunit and a small pyruvoyl-containing alpha subunit.</text>
</comment>
<feature type="active site" description="Charge relay system; for autoendoproteolytic cleavage activity" evidence="12">
    <location>
        <position position="1106"/>
    </location>
</feature>
<dbReference type="GO" id="GO:0016540">
    <property type="term" value="P:protein autoprocessing"/>
    <property type="evidence" value="ECO:0007669"/>
    <property type="project" value="UniProtKB-UniRule"/>
</dbReference>
<feature type="domain" description="C2" evidence="14">
    <location>
        <begin position="29"/>
        <end position="152"/>
    </location>
</feature>
<comment type="function">
    <text evidence="12">Catalyzes the formation of phosphatidylethanolamine (PtdEtn) from phosphatidylserine (PtdSer). Plays a central role in phospholipid metabolism and in the interorganelle trafficking of phosphatidylserine.</text>
</comment>
<keyword evidence="10 12" id="KW-1208">Phospholipid metabolism</keyword>
<dbReference type="GO" id="GO:0005509">
    <property type="term" value="F:calcium ion binding"/>
    <property type="evidence" value="ECO:0007669"/>
    <property type="project" value="InterPro"/>
</dbReference>
<dbReference type="InterPro" id="IPR002048">
    <property type="entry name" value="EF_hand_dom"/>
</dbReference>
<dbReference type="GO" id="GO:0010008">
    <property type="term" value="C:endosome membrane"/>
    <property type="evidence" value="ECO:0007669"/>
    <property type="project" value="UniProtKB-SubCell"/>
</dbReference>
<comment type="PTM">
    <text evidence="12">Is synthesized initially as an inactive proenzyme. Formation of the active enzyme involves a self-maturation process in which the active site pyruvoyl group is generated from an internal serine residue via an autocatalytic post-translational modification. Two non-identical subunits are generated from the proenzyme in this reaction, and the pyruvate is formed at the N-terminus of the alpha chain, which is derived from the carboxyl end of the proenzyme. The autoendoproteolytic cleavage occurs by a canonical serine protease mechanism, in which the side chain hydroxyl group of the serine supplies its oxygen atom to form the C-terminus of the beta chain, while the remainder of the serine residue undergoes an oxidative deamination to produce ammonia and the pyruvoyl prosthetic group on the alpha chain. During this reaction, the Ser that is part of the protease active site of the proenzyme becomes the pyruvoyl prosthetic group, which constitutes an essential element of the active site of the mature decarboxylase.</text>
</comment>
<dbReference type="GO" id="GO:0004609">
    <property type="term" value="F:phosphatidylserine decarboxylase activity"/>
    <property type="evidence" value="ECO:0007669"/>
    <property type="project" value="UniProtKB-UniRule"/>
</dbReference>
<dbReference type="InterPro" id="IPR011992">
    <property type="entry name" value="EF-hand-dom_pair"/>
</dbReference>
<dbReference type="InterPro" id="IPR033177">
    <property type="entry name" value="PSD-B"/>
</dbReference>
<keyword evidence="4" id="KW-0106">Calcium</keyword>
<dbReference type="InterPro" id="IPR018247">
    <property type="entry name" value="EF_Hand_1_Ca_BS"/>
</dbReference>
<keyword evidence="8 12" id="KW-0594">Phospholipid biosynthesis</keyword>
<keyword evidence="7 12" id="KW-0865">Zymogen</keyword>
<feature type="modified residue" description="Pyruvic acid (Ser); by autocatalysis" evidence="12">
    <location>
        <position position="1106"/>
    </location>
</feature>
<evidence type="ECO:0000259" key="14">
    <source>
        <dbReference type="PROSITE" id="PS50004"/>
    </source>
</evidence>
<dbReference type="NCBIfam" id="TIGR00163">
    <property type="entry name" value="PS_decarb"/>
    <property type="match status" value="1"/>
</dbReference>
<evidence type="ECO:0000256" key="4">
    <source>
        <dbReference type="ARBA" id="ARBA00022837"/>
    </source>
</evidence>
<proteinExistence type="inferred from homology"/>
<evidence type="ECO:0000256" key="3">
    <source>
        <dbReference type="ARBA" id="ARBA00022793"/>
    </source>
</evidence>
<dbReference type="STRING" id="1314783.A0A165KT61"/>
<dbReference type="GO" id="GO:0000139">
    <property type="term" value="C:Golgi membrane"/>
    <property type="evidence" value="ECO:0007669"/>
    <property type="project" value="UniProtKB-SubCell"/>
</dbReference>
<feature type="region of interest" description="Disordered" evidence="13">
    <location>
        <begin position="204"/>
        <end position="370"/>
    </location>
</feature>
<dbReference type="PROSITE" id="PS50222">
    <property type="entry name" value="EF_HAND_2"/>
    <property type="match status" value="1"/>
</dbReference>
<gene>
    <name evidence="12" type="primary">PSD2</name>
    <name evidence="16" type="ORF">DAEQUDRAFT_733703</name>
</gene>
<comment type="pathway">
    <text evidence="1">Lipid metabolism.</text>
</comment>
<keyword evidence="5 12" id="KW-0443">Lipid metabolism</keyword>
<accession>A0A165KT61</accession>
<keyword evidence="2 12" id="KW-0444">Lipid biosynthesis</keyword>
<keyword evidence="12" id="KW-0967">Endosome</keyword>
<evidence type="ECO:0000256" key="12">
    <source>
        <dbReference type="HAMAP-Rule" id="MF_03209"/>
    </source>
</evidence>
<feature type="chain" id="PRO_5023409937" description="Phosphatidylserine decarboxylase 2 beta chain" evidence="12">
    <location>
        <begin position="1"/>
        <end position="1105"/>
    </location>
</feature>
<evidence type="ECO:0000256" key="2">
    <source>
        <dbReference type="ARBA" id="ARBA00022516"/>
    </source>
</evidence>
<feature type="active site" description="Charge relay system; for autoendoproteolytic cleavage activity" evidence="12">
    <location>
        <position position="961"/>
    </location>
</feature>
<comment type="domain">
    <text evidence="12">The C2 domains have an essential, but non-catalytic function. They may facilitate interactions with other proteins and are required for lipid transport function.</text>
</comment>
<dbReference type="OrthoDB" id="67700at2759"/>
<keyword evidence="11 12" id="KW-0670">Pyruvate</keyword>
<dbReference type="PANTHER" id="PTHR10067">
    <property type="entry name" value="PHOSPHATIDYLSERINE DECARBOXYLASE"/>
    <property type="match status" value="1"/>
</dbReference>
<feature type="site" description="Cleavage (non-hydrolytic); by autocatalysis" evidence="12">
    <location>
        <begin position="1105"/>
        <end position="1106"/>
    </location>
</feature>
<reference evidence="16 17" key="1">
    <citation type="journal article" date="2016" name="Mol. Biol. Evol.">
        <title>Comparative Genomics of Early-Diverging Mushroom-Forming Fungi Provides Insights into the Origins of Lignocellulose Decay Capabilities.</title>
        <authorList>
            <person name="Nagy L.G."/>
            <person name="Riley R."/>
            <person name="Tritt A."/>
            <person name="Adam C."/>
            <person name="Daum C."/>
            <person name="Floudas D."/>
            <person name="Sun H."/>
            <person name="Yadav J.S."/>
            <person name="Pangilinan J."/>
            <person name="Larsson K.H."/>
            <person name="Matsuura K."/>
            <person name="Barry K."/>
            <person name="Labutti K."/>
            <person name="Kuo R."/>
            <person name="Ohm R.A."/>
            <person name="Bhattacharya S.S."/>
            <person name="Shirouzu T."/>
            <person name="Yoshinaga Y."/>
            <person name="Martin F.M."/>
            <person name="Grigoriev I.V."/>
            <person name="Hibbett D.S."/>
        </authorList>
    </citation>
    <scope>NUCLEOTIDE SEQUENCE [LARGE SCALE GENOMIC DNA]</scope>
    <source>
        <strain evidence="16 17">L-15889</strain>
    </source>
</reference>
<sequence>MVTVPKKRTLKIGRALKTAARLPARVSGGRGSGRNTFSPLPGEHPVVLLRVQVLGCKELVAKDKSGLSDPFVVVSLLRDRHQTPVVKKTINPLYPTADATFDFPIYLSLADRLGVVEFVVWDKDMLRKDYLGEANVPLEDWFRDGNAFAFEDAHNKPISVPVVSTRSSTAATGSIQFKLGFTAPSGRNDAPNYNEVFSELVKRSRPSLVSAPPTEGIGTIRSNQSGPEFQDDGLTSDEEENSEEEEEDSTQPYTAPLAHLYEPPPPIDLTLTLPTSLSFDTPTTPTTQGSATPPSVKTPTPSRPSTATFKNIPRIFPRRSNSAKPQLESPTTPSASPSHPSPPHTPTISSPGTGVSTPTLASPRPSMASRAKFRKSWGGIGNKKTDFNFSAANDILGIVMLEIQSAVDLPRLKNMTRTGWDMDPFVVISFGKKVFRTRVIRHSLNPTWDEKLLFHVRRYETAFKVQLTVLDWDKLSSNDHVGDASFNVSELLANAPQKDEGTGLYPDDVDGSHPMQEFKLPLTTAKEMPWEARHKPVLTIRAKYQPYDALRQRFWRQYLKQYDTDDTGTISHIELTSMLDSLGSTLSKDTVDSFFTRFHKRPREDALTMDEAIQCLETELCRPSSEKKLIDPEENMLDTSAPVTPAAVSGNGFEHQLSLNLDKLDFSGPPINQLGIPKEGSSDPDLVQKPTAPSPFLTEPMQQPLGAAASLPSSRSDSFMQVPRVKFARQGSGSYSDPEETSSPSGGSSPSSSDTSTSKASEDLHERVINIKVCPLCHRPRLNKSLEVDIVTHIATCASQDWSTVDRIMVGNFVTASQAQRKWYTKVISKVSSGNYKLGANSANIIVQNRLTGQLEEEKMQVYVRLGIRLLYKGWKSRMEGARARRLLKSMSIKQGLKYDSPESARDIPQFIAFHNLNVSEILDPLESFKTFNQFFYRKLKPTARPIEEPDNRYRLVSGADCRLMVFETVAEATRLWIKGREFTVARLLGERYRAEAERYIGGALCIFRLAPQDYHRFHSPVDGTVGPMTYISGEYYTVNPQAIRTALDVYGENVRKIVPIDSPQFGRVMAVCIGAMMVGSIKTTVHQGEQVKRGQELGYFAFGGSTIVVLFEKGVVEWDEDLTINSRACLETLVRVGMGIGRSHRVTSEPSKQP</sequence>
<evidence type="ECO:0000256" key="7">
    <source>
        <dbReference type="ARBA" id="ARBA00023145"/>
    </source>
</evidence>
<evidence type="ECO:0000256" key="9">
    <source>
        <dbReference type="ARBA" id="ARBA00023239"/>
    </source>
</evidence>
<feature type="compositionally biased region" description="Acidic residues" evidence="13">
    <location>
        <begin position="229"/>
        <end position="249"/>
    </location>
</feature>
<keyword evidence="12" id="KW-0333">Golgi apparatus</keyword>
<feature type="active site" description="Charge relay system; for autoendoproteolytic cleavage activity" evidence="12">
    <location>
        <position position="1019"/>
    </location>
</feature>
<feature type="compositionally biased region" description="Polar residues" evidence="13">
    <location>
        <begin position="297"/>
        <end position="309"/>
    </location>
</feature>
<evidence type="ECO:0000256" key="5">
    <source>
        <dbReference type="ARBA" id="ARBA00023098"/>
    </source>
</evidence>
<comment type="subcellular location">
    <subcellularLocation>
        <location evidence="12">Golgi apparatus membrane</location>
        <topology evidence="12">Peripheral membrane protein</topology>
        <orientation evidence="12">Cytoplasmic side</orientation>
    </subcellularLocation>
    <subcellularLocation>
        <location evidence="12">Endosome membrane</location>
        <topology evidence="12">Peripheral membrane protein</topology>
        <orientation evidence="12">Cytoplasmic side</orientation>
    </subcellularLocation>
</comment>
<evidence type="ECO:0000256" key="8">
    <source>
        <dbReference type="ARBA" id="ARBA00023209"/>
    </source>
</evidence>
<feature type="active site" description="Schiff-base intermediate with substrate; via pyruvic acid; for decarboxylase activity" evidence="12">
    <location>
        <position position="1106"/>
    </location>
</feature>
<evidence type="ECO:0000256" key="13">
    <source>
        <dbReference type="SAM" id="MobiDB-lite"/>
    </source>
</evidence>
<dbReference type="PROSITE" id="PS50004">
    <property type="entry name" value="C2"/>
    <property type="match status" value="2"/>
</dbReference>
<evidence type="ECO:0000259" key="15">
    <source>
        <dbReference type="PROSITE" id="PS50222"/>
    </source>
</evidence>
<evidence type="ECO:0000256" key="6">
    <source>
        <dbReference type="ARBA" id="ARBA00023136"/>
    </source>
</evidence>
<evidence type="ECO:0000256" key="10">
    <source>
        <dbReference type="ARBA" id="ARBA00023264"/>
    </source>
</evidence>